<feature type="domain" description="ABC-type glycine betaine transport system substrate-binding" evidence="1">
    <location>
        <begin position="15"/>
        <end position="173"/>
    </location>
</feature>
<proteinExistence type="predicted"/>
<sequence length="291" mass="32973">MSLCVAAGPRVSSAKTIRFLDNSWDTIQVHNRIVGFVAKHGYGYDPDYITSETIPGMAGLMRGDADINMEVWIENVQEAYDKGISSGVLLDLGSNFPDSWQGWLVPTYVIQGDVERGIKPMAPDLKSVFDMPKYWELFKDPEDPSKGRFYSSIPGWKVTELNEQKFKAYGMEEPRVLLYEWEGPKTARHMLQANHNDHAFVLTKNRRLWGLVTRETLRQLIDSGKPSIRDALITDIPTCKPEMLVEELFLLASSSPYPIAVVNEQGRFLGEIDNRTILDSMIQERGSLNVE</sequence>
<gene>
    <name evidence="2" type="ORF">FDQ92_06450</name>
</gene>
<evidence type="ECO:0000259" key="1">
    <source>
        <dbReference type="Pfam" id="PF04069"/>
    </source>
</evidence>
<dbReference type="InterPro" id="IPR046342">
    <property type="entry name" value="CBS_dom_sf"/>
</dbReference>
<dbReference type="GO" id="GO:0043190">
    <property type="term" value="C:ATP-binding cassette (ABC) transporter complex"/>
    <property type="evidence" value="ECO:0007669"/>
    <property type="project" value="InterPro"/>
</dbReference>
<dbReference type="AlphaFoldDB" id="A0A4V1ES06"/>
<keyword evidence="3" id="KW-1185">Reference proteome</keyword>
<dbReference type="Proteomes" id="UP000298602">
    <property type="component" value="Chromosome"/>
</dbReference>
<dbReference type="Gene3D" id="3.10.105.10">
    <property type="entry name" value="Dipeptide-binding Protein, Domain 3"/>
    <property type="match status" value="1"/>
</dbReference>
<dbReference type="EMBL" id="CP040098">
    <property type="protein sequence ID" value="QCQ23471.1"/>
    <property type="molecule type" value="Genomic_DNA"/>
</dbReference>
<evidence type="ECO:0000313" key="2">
    <source>
        <dbReference type="EMBL" id="QCQ23471.1"/>
    </source>
</evidence>
<dbReference type="SUPFAM" id="SSF54631">
    <property type="entry name" value="CBS-domain pair"/>
    <property type="match status" value="1"/>
</dbReference>
<protein>
    <recommendedName>
        <fullName evidence="1">ABC-type glycine betaine transport system substrate-binding domain-containing protein</fullName>
    </recommendedName>
</protein>
<dbReference type="Gene3D" id="3.40.190.100">
    <property type="entry name" value="Glycine betaine-binding periplasmic protein, domain 2"/>
    <property type="match status" value="1"/>
</dbReference>
<reference evidence="2 3" key="1">
    <citation type="submission" date="2019-05" db="EMBL/GenBank/DDBJ databases">
        <title>The Complete Genome Sequence of the n-alkane-degrading Desulfoglaeba alkanexedens ALDC reveals multiple alkylsuccinate synthase gene clusters.</title>
        <authorList>
            <person name="Callaghan A.V."/>
            <person name="Davidova I.A."/>
            <person name="Duncan K.E."/>
            <person name="Morris B."/>
            <person name="McInerney M.J."/>
        </authorList>
    </citation>
    <scope>NUCLEOTIDE SEQUENCE [LARGE SCALE GENOMIC DNA]</scope>
    <source>
        <strain evidence="2 3">ALDC</strain>
    </source>
</reference>
<dbReference type="Pfam" id="PF04069">
    <property type="entry name" value="OpuAC"/>
    <property type="match status" value="1"/>
</dbReference>
<evidence type="ECO:0000313" key="3">
    <source>
        <dbReference type="Proteomes" id="UP000298602"/>
    </source>
</evidence>
<organism evidence="2 3">
    <name type="scientific">Desulfoglaeba alkanexedens ALDC</name>
    <dbReference type="NCBI Taxonomy" id="980445"/>
    <lineage>
        <taxon>Bacteria</taxon>
        <taxon>Pseudomonadati</taxon>
        <taxon>Thermodesulfobacteriota</taxon>
        <taxon>Syntrophobacteria</taxon>
        <taxon>Syntrophobacterales</taxon>
        <taxon>Syntrophobacteraceae</taxon>
        <taxon>Desulfoglaeba</taxon>
    </lineage>
</organism>
<dbReference type="OrthoDB" id="5420960at2"/>
<reference evidence="2 3" key="2">
    <citation type="submission" date="2019-05" db="EMBL/GenBank/DDBJ databases">
        <authorList>
            <person name="Suflita J.M."/>
            <person name="Marks C.R."/>
        </authorList>
    </citation>
    <scope>NUCLEOTIDE SEQUENCE [LARGE SCALE GENOMIC DNA]</scope>
    <source>
        <strain evidence="2 3">ALDC</strain>
    </source>
</reference>
<dbReference type="InterPro" id="IPR007210">
    <property type="entry name" value="ABC_Gly_betaine_transp_sub-bd"/>
</dbReference>
<dbReference type="KEGG" id="dax:FDQ92_06450"/>
<name>A0A4V1ES06_9BACT</name>
<accession>A0A4V1ES06</accession>
<dbReference type="GO" id="GO:0022857">
    <property type="term" value="F:transmembrane transporter activity"/>
    <property type="evidence" value="ECO:0007669"/>
    <property type="project" value="InterPro"/>
</dbReference>
<dbReference type="SUPFAM" id="SSF53850">
    <property type="entry name" value="Periplasmic binding protein-like II"/>
    <property type="match status" value="1"/>
</dbReference>